<keyword evidence="2" id="KW-1185">Reference proteome</keyword>
<evidence type="ECO:0000313" key="1">
    <source>
        <dbReference type="EMBL" id="CAF9940954.1"/>
    </source>
</evidence>
<dbReference type="EMBL" id="CAJPDS010000169">
    <property type="protein sequence ID" value="CAF9940954.1"/>
    <property type="molecule type" value="Genomic_DNA"/>
</dbReference>
<protein>
    <submittedName>
        <fullName evidence="1">Uncharacterized protein</fullName>
    </submittedName>
</protein>
<name>A0A8H3PIC2_9LECA</name>
<comment type="caution">
    <text evidence="1">The sequence shown here is derived from an EMBL/GenBank/DDBJ whole genome shotgun (WGS) entry which is preliminary data.</text>
</comment>
<dbReference type="OrthoDB" id="5394684at2759"/>
<evidence type="ECO:0000313" key="2">
    <source>
        <dbReference type="Proteomes" id="UP000664521"/>
    </source>
</evidence>
<reference evidence="1" key="1">
    <citation type="submission" date="2021-03" db="EMBL/GenBank/DDBJ databases">
        <authorList>
            <person name="Tagirdzhanova G."/>
        </authorList>
    </citation>
    <scope>NUCLEOTIDE SEQUENCE</scope>
</reference>
<dbReference type="Proteomes" id="UP000664521">
    <property type="component" value="Unassembled WGS sequence"/>
</dbReference>
<gene>
    <name evidence="1" type="ORF">HETSPECPRED_002694</name>
</gene>
<sequence length="450" mass="50537">MATTRTPQTREEVFRLIETEYDKIDVWADSFVAVEAIDKEFERYAGLPFMQGITASDWWTWLCAPHAVDRIDPVKKQADDRALQTTPQAFFEAAYAFNPSEPEQPARETELVKLTVTDLLRAIPLGKVYGDQMLYLVPRKNCLKPSNIAVQYLTAFPVAASDSAAISYPDGHPSEQYDERGSSIALKSETDSRLHRCWPLGYIAYLGEEGIHHRTGHILVMDMGLGRDHHPWIVLTSKWPGPDDDGDDGYGNLLAPAKARMDDESVRGIFRGDTRRTPVAKLVNLRGVTSEKPFMFQFGPDFSFGLSRKGGDKNCVRTEKFLEYHPDLARVMTWYWDAKTKEEVCFDEDGKECKRYNPATGGYRDCKLDKIHPNQAIGMYGEFLDEAELNEAVSEALSMAFSEVSVNVAPPAVARIPLEERGVASRPPGRKYGPVQISMDTSMAGFGSEW</sequence>
<organism evidence="1 2">
    <name type="scientific">Heterodermia speciosa</name>
    <dbReference type="NCBI Taxonomy" id="116794"/>
    <lineage>
        <taxon>Eukaryota</taxon>
        <taxon>Fungi</taxon>
        <taxon>Dikarya</taxon>
        <taxon>Ascomycota</taxon>
        <taxon>Pezizomycotina</taxon>
        <taxon>Lecanoromycetes</taxon>
        <taxon>OSLEUM clade</taxon>
        <taxon>Lecanoromycetidae</taxon>
        <taxon>Caliciales</taxon>
        <taxon>Physciaceae</taxon>
        <taxon>Heterodermia</taxon>
    </lineage>
</organism>
<dbReference type="AlphaFoldDB" id="A0A8H3PIC2"/>
<accession>A0A8H3PIC2</accession>
<proteinExistence type="predicted"/>